<evidence type="ECO:0000256" key="1">
    <source>
        <dbReference type="ARBA" id="ARBA00004141"/>
    </source>
</evidence>
<evidence type="ECO:0000313" key="9">
    <source>
        <dbReference type="WBParaSite" id="TMUE_2000009491.1"/>
    </source>
</evidence>
<dbReference type="GO" id="GO:0016020">
    <property type="term" value="C:membrane"/>
    <property type="evidence" value="ECO:0007669"/>
    <property type="project" value="UniProtKB-SubCell"/>
</dbReference>
<dbReference type="InterPro" id="IPR005344">
    <property type="entry name" value="TMEM33/Pom33"/>
</dbReference>
<dbReference type="Pfam" id="PF03661">
    <property type="entry name" value="TMEM33_Pom33"/>
    <property type="match status" value="1"/>
</dbReference>
<comment type="subcellular location">
    <subcellularLocation>
        <location evidence="1">Membrane</location>
        <topology evidence="1">Multi-pass membrane protein</topology>
    </subcellularLocation>
</comment>
<evidence type="ECO:0000313" key="8">
    <source>
        <dbReference type="Proteomes" id="UP000046395"/>
    </source>
</evidence>
<keyword evidence="4 7" id="KW-1133">Transmembrane helix</keyword>
<sequence>MVEIREERVDSDGTRRGAFSNSQAQRTGFTQYLCSNPINSILWFLRGITIVCGLMFVFTVGLNKHSAYQKTLLSAAATNALRLHQRVGRVQFSMSFLQNTFCEDSFHYLLYCMILLSVQPMTLGLATVVLFALLHWCNFFVNLMQASGFGNATLCQTIDSFIKRHMQTILHLAACCEIFLLPVIVSLTLYGKCNVIAPFVYYRFVTMRYSSRRNPRTRLAFQELRATAEYIANHRACPSLVQKAIHQLIRLVNWLAPPPVH</sequence>
<dbReference type="AlphaFoldDB" id="A0A5S6QQ75"/>
<feature type="transmembrane region" description="Helical" evidence="7">
    <location>
        <begin position="41"/>
        <end position="62"/>
    </location>
</feature>
<name>A0A5S6QQ75_TRIMR</name>
<dbReference type="PANTHER" id="PTHR12703:SF4">
    <property type="entry name" value="TRANSMEMBRANE PROTEIN 33"/>
    <property type="match status" value="1"/>
</dbReference>
<dbReference type="GO" id="GO:0005783">
    <property type="term" value="C:endoplasmic reticulum"/>
    <property type="evidence" value="ECO:0007669"/>
    <property type="project" value="TreeGrafter"/>
</dbReference>
<evidence type="ECO:0000256" key="3">
    <source>
        <dbReference type="ARBA" id="ARBA00022692"/>
    </source>
</evidence>
<protein>
    <submittedName>
        <fullName evidence="9">Transmembrane protein 33</fullName>
    </submittedName>
</protein>
<comment type="similarity">
    <text evidence="2">Belongs to the PER33/POM33 family.</text>
</comment>
<feature type="compositionally biased region" description="Basic and acidic residues" evidence="6">
    <location>
        <begin position="1"/>
        <end position="15"/>
    </location>
</feature>
<dbReference type="InterPro" id="IPR051645">
    <property type="entry name" value="PER33/POM33_regulator"/>
</dbReference>
<dbReference type="STRING" id="70415.A0A5S6QQ75"/>
<dbReference type="Proteomes" id="UP000046395">
    <property type="component" value="Unassembled WGS sequence"/>
</dbReference>
<dbReference type="GO" id="GO:0061024">
    <property type="term" value="P:membrane organization"/>
    <property type="evidence" value="ECO:0007669"/>
    <property type="project" value="TreeGrafter"/>
</dbReference>
<evidence type="ECO:0000256" key="6">
    <source>
        <dbReference type="SAM" id="MobiDB-lite"/>
    </source>
</evidence>
<keyword evidence="8" id="KW-1185">Reference proteome</keyword>
<dbReference type="PANTHER" id="PTHR12703">
    <property type="entry name" value="TRANSMEMBRANE PROTEIN 33"/>
    <property type="match status" value="1"/>
</dbReference>
<feature type="transmembrane region" description="Helical" evidence="7">
    <location>
        <begin position="169"/>
        <end position="190"/>
    </location>
</feature>
<evidence type="ECO:0000256" key="4">
    <source>
        <dbReference type="ARBA" id="ARBA00022989"/>
    </source>
</evidence>
<evidence type="ECO:0000256" key="2">
    <source>
        <dbReference type="ARBA" id="ARBA00007322"/>
    </source>
</evidence>
<keyword evidence="5 7" id="KW-0472">Membrane</keyword>
<reference evidence="9" key="1">
    <citation type="submission" date="2019-12" db="UniProtKB">
        <authorList>
            <consortium name="WormBaseParasite"/>
        </authorList>
    </citation>
    <scope>IDENTIFICATION</scope>
</reference>
<keyword evidence="3 7" id="KW-0812">Transmembrane</keyword>
<dbReference type="WBParaSite" id="TMUE_2000009491.1">
    <property type="protein sequence ID" value="TMUE_2000009491.1"/>
    <property type="gene ID" value="WBGene00300612"/>
</dbReference>
<dbReference type="GO" id="GO:0071786">
    <property type="term" value="P:endoplasmic reticulum tubular network organization"/>
    <property type="evidence" value="ECO:0007669"/>
    <property type="project" value="TreeGrafter"/>
</dbReference>
<feature type="transmembrane region" description="Helical" evidence="7">
    <location>
        <begin position="108"/>
        <end position="134"/>
    </location>
</feature>
<organism evidence="8 9">
    <name type="scientific">Trichuris muris</name>
    <name type="common">Mouse whipworm</name>
    <dbReference type="NCBI Taxonomy" id="70415"/>
    <lineage>
        <taxon>Eukaryota</taxon>
        <taxon>Metazoa</taxon>
        <taxon>Ecdysozoa</taxon>
        <taxon>Nematoda</taxon>
        <taxon>Enoplea</taxon>
        <taxon>Dorylaimia</taxon>
        <taxon>Trichinellida</taxon>
        <taxon>Trichuridae</taxon>
        <taxon>Trichuris</taxon>
    </lineage>
</organism>
<evidence type="ECO:0000256" key="5">
    <source>
        <dbReference type="ARBA" id="ARBA00023136"/>
    </source>
</evidence>
<proteinExistence type="inferred from homology"/>
<evidence type="ECO:0000256" key="7">
    <source>
        <dbReference type="SAM" id="Phobius"/>
    </source>
</evidence>
<accession>A0A5S6QQ75</accession>
<feature type="region of interest" description="Disordered" evidence="6">
    <location>
        <begin position="1"/>
        <end position="20"/>
    </location>
</feature>